<dbReference type="AlphaFoldDB" id="A0A3L8PLR3"/>
<dbReference type="RefSeq" id="WP_121793934.1">
    <property type="nucleotide sequence ID" value="NZ_RDBF01000004.1"/>
</dbReference>
<organism evidence="2 3">
    <name type="scientific">Aeromicrobium phragmitis</name>
    <dbReference type="NCBI Taxonomy" id="2478914"/>
    <lineage>
        <taxon>Bacteria</taxon>
        <taxon>Bacillati</taxon>
        <taxon>Actinomycetota</taxon>
        <taxon>Actinomycetes</taxon>
        <taxon>Propionibacteriales</taxon>
        <taxon>Nocardioidaceae</taxon>
        <taxon>Aeromicrobium</taxon>
    </lineage>
</organism>
<keyword evidence="1" id="KW-0812">Transmembrane</keyword>
<proteinExistence type="predicted"/>
<sequence length="138" mass="14698">MRPSLRNESDIPVLSGTRLSRRLGLLGTVAFLLPSVTWLLSLSGSYVVEDFACTAAASADAPPSTAALRAILIGSNVVLMAVTLLAGIAGWWLLRKARSSDTDAMYAFFGWTVLAFAILYAFSIVLIGIHPLLLEVCA</sequence>
<name>A0A3L8PLR3_9ACTN</name>
<protein>
    <submittedName>
        <fullName evidence="2">Uncharacterized protein</fullName>
    </submittedName>
</protein>
<accession>A0A3L8PLR3</accession>
<dbReference type="Proteomes" id="UP000282515">
    <property type="component" value="Unassembled WGS sequence"/>
</dbReference>
<evidence type="ECO:0000313" key="2">
    <source>
        <dbReference type="EMBL" id="RLV56275.1"/>
    </source>
</evidence>
<dbReference type="EMBL" id="RDBF01000004">
    <property type="protein sequence ID" value="RLV56275.1"/>
    <property type="molecule type" value="Genomic_DNA"/>
</dbReference>
<feature type="transmembrane region" description="Helical" evidence="1">
    <location>
        <begin position="23"/>
        <end position="48"/>
    </location>
</feature>
<feature type="transmembrane region" description="Helical" evidence="1">
    <location>
        <begin position="106"/>
        <end position="129"/>
    </location>
</feature>
<reference evidence="2 3" key="1">
    <citation type="submission" date="2018-10" db="EMBL/GenBank/DDBJ databases">
        <title>Aeromicrobium sp. 9W16Y-2 whole genome shotgun sequence.</title>
        <authorList>
            <person name="Li F."/>
        </authorList>
    </citation>
    <scope>NUCLEOTIDE SEQUENCE [LARGE SCALE GENOMIC DNA]</scope>
    <source>
        <strain evidence="2 3">9W16Y-2</strain>
    </source>
</reference>
<keyword evidence="1" id="KW-1133">Transmembrane helix</keyword>
<keyword evidence="1" id="KW-0472">Membrane</keyword>
<gene>
    <name evidence="2" type="ORF">D9V41_07555</name>
</gene>
<evidence type="ECO:0000313" key="3">
    <source>
        <dbReference type="Proteomes" id="UP000282515"/>
    </source>
</evidence>
<feature type="transmembrane region" description="Helical" evidence="1">
    <location>
        <begin position="68"/>
        <end position="94"/>
    </location>
</feature>
<comment type="caution">
    <text evidence="2">The sequence shown here is derived from an EMBL/GenBank/DDBJ whole genome shotgun (WGS) entry which is preliminary data.</text>
</comment>
<keyword evidence="3" id="KW-1185">Reference proteome</keyword>
<evidence type="ECO:0000256" key="1">
    <source>
        <dbReference type="SAM" id="Phobius"/>
    </source>
</evidence>